<keyword evidence="2" id="KW-1185">Reference proteome</keyword>
<name>A0A1H5R4N5_9PSEU</name>
<protein>
    <submittedName>
        <fullName evidence="1">Uncharacterized protein</fullName>
    </submittedName>
</protein>
<accession>A0A1H5R4N5</accession>
<dbReference type="AlphaFoldDB" id="A0A1H5R4N5"/>
<reference evidence="2" key="1">
    <citation type="submission" date="2016-10" db="EMBL/GenBank/DDBJ databases">
        <authorList>
            <person name="Varghese N."/>
            <person name="Submissions S."/>
        </authorList>
    </citation>
    <scope>NUCLEOTIDE SEQUENCE [LARGE SCALE GENOMIC DNA]</scope>
    <source>
        <strain evidence="2">DSM 44654</strain>
    </source>
</reference>
<dbReference type="Proteomes" id="UP000198878">
    <property type="component" value="Unassembled WGS sequence"/>
</dbReference>
<evidence type="ECO:0000313" key="2">
    <source>
        <dbReference type="Proteomes" id="UP000198878"/>
    </source>
</evidence>
<organism evidence="1 2">
    <name type="scientific">Amycolatopsis pretoriensis</name>
    <dbReference type="NCBI Taxonomy" id="218821"/>
    <lineage>
        <taxon>Bacteria</taxon>
        <taxon>Bacillati</taxon>
        <taxon>Actinomycetota</taxon>
        <taxon>Actinomycetes</taxon>
        <taxon>Pseudonocardiales</taxon>
        <taxon>Pseudonocardiaceae</taxon>
        <taxon>Amycolatopsis</taxon>
    </lineage>
</organism>
<sequence>MIVGATIALFGQFMSRTVEYKREGRRLFVENCASLIALEEDFRNRVWEERKLGLSDSVAQWDLSGYRLVAAQVRLTSDDERLLRSLADLRVAGQELGKSWRMGSLDSDELEVAWKKHKSALENFVAAAKRASQ</sequence>
<evidence type="ECO:0000313" key="1">
    <source>
        <dbReference type="EMBL" id="SEF33014.1"/>
    </source>
</evidence>
<proteinExistence type="predicted"/>
<dbReference type="EMBL" id="FNUJ01000006">
    <property type="protein sequence ID" value="SEF33014.1"/>
    <property type="molecule type" value="Genomic_DNA"/>
</dbReference>
<gene>
    <name evidence="1" type="ORF">SAMN05421837_106561</name>
</gene>